<keyword evidence="2" id="KW-0378">Hydrolase</keyword>
<dbReference type="AlphaFoldDB" id="A0A0X8X839"/>
<proteinExistence type="inferred from homology"/>
<dbReference type="InterPro" id="IPR004843">
    <property type="entry name" value="Calcineurin-like_PHP"/>
</dbReference>
<dbReference type="PANTHER" id="PTHR42988:SF2">
    <property type="entry name" value="CYCLIC NUCLEOTIDE PHOSPHODIESTERASE CBUA0032-RELATED"/>
    <property type="match status" value="1"/>
</dbReference>
<dbReference type="KEGG" id="hhk:HH1059_05270"/>
<dbReference type="InterPro" id="IPR050884">
    <property type="entry name" value="CNP_phosphodiesterase-III"/>
</dbReference>
<dbReference type="SUPFAM" id="SSF56300">
    <property type="entry name" value="Metallo-dependent phosphatases"/>
    <property type="match status" value="1"/>
</dbReference>
<reference evidence="6" key="1">
    <citation type="submission" date="2016-02" db="EMBL/GenBank/DDBJ databases">
        <title>Halorhodospira halochloris DSM-1059 complete genome, version 2.</title>
        <authorList>
            <person name="Tsukatani Y."/>
        </authorList>
    </citation>
    <scope>NUCLEOTIDE SEQUENCE</scope>
    <source>
        <strain evidence="6">DSM 1059</strain>
    </source>
</reference>
<evidence type="ECO:0000313" key="7">
    <source>
        <dbReference type="Proteomes" id="UP000218890"/>
    </source>
</evidence>
<sequence>MLCPDEPLRVLHISDLHLGDDPQWSYQGVRPWERLTEALIGVDPDCLGAQGLSRAPFDLVVVTGDLAHDQGESVYAKLSEQLAALKVPVLVLPGNHDDPEGFQRIFTDSGQVSYCREYFAGGWRILCLNSQVPGQITGRLGGQQLNALEQDLQQNQDLPTLIALHHAPVEVGTPWLDVQRLEDGESFLELVERYPQVRGVVFGHVHQDFAERRQSGLRLLAAPAVSIQFEPGSAVFAVEPSPPGVRWLELCSNGSLQSEVWWLEGCD</sequence>
<evidence type="ECO:0000313" key="6">
    <source>
        <dbReference type="EMBL" id="BAU57211.1"/>
    </source>
</evidence>
<gene>
    <name evidence="6" type="primary">cpdA</name>
    <name evidence="6" type="ORF">HH1059_05270</name>
</gene>
<organism evidence="6 7">
    <name type="scientific">Halorhodospira halochloris</name>
    <name type="common">Ectothiorhodospira halochloris</name>
    <dbReference type="NCBI Taxonomy" id="1052"/>
    <lineage>
        <taxon>Bacteria</taxon>
        <taxon>Pseudomonadati</taxon>
        <taxon>Pseudomonadota</taxon>
        <taxon>Gammaproteobacteria</taxon>
        <taxon>Chromatiales</taxon>
        <taxon>Ectothiorhodospiraceae</taxon>
        <taxon>Halorhodospira</taxon>
    </lineage>
</organism>
<evidence type="ECO:0000256" key="1">
    <source>
        <dbReference type="ARBA" id="ARBA00022723"/>
    </source>
</evidence>
<evidence type="ECO:0000256" key="4">
    <source>
        <dbReference type="ARBA" id="ARBA00025742"/>
    </source>
</evidence>
<name>A0A0X8X839_HALHR</name>
<dbReference type="Gene3D" id="3.60.21.10">
    <property type="match status" value="1"/>
</dbReference>
<dbReference type="PANTHER" id="PTHR42988">
    <property type="entry name" value="PHOSPHOHYDROLASE"/>
    <property type="match status" value="1"/>
</dbReference>
<dbReference type="GO" id="GO:0004112">
    <property type="term" value="F:cyclic-nucleotide phosphodiesterase activity"/>
    <property type="evidence" value="ECO:0007669"/>
    <property type="project" value="InterPro"/>
</dbReference>
<keyword evidence="3" id="KW-0408">Iron</keyword>
<dbReference type="EMBL" id="AP017372">
    <property type="protein sequence ID" value="BAU57211.1"/>
    <property type="molecule type" value="Genomic_DNA"/>
</dbReference>
<dbReference type="GO" id="GO:0046872">
    <property type="term" value="F:metal ion binding"/>
    <property type="evidence" value="ECO:0007669"/>
    <property type="project" value="UniProtKB-KW"/>
</dbReference>
<dbReference type="Proteomes" id="UP000218890">
    <property type="component" value="Chromosome"/>
</dbReference>
<protein>
    <submittedName>
        <fullName evidence="6">3',5'-cyclic-nucleotide phosphodiesterase</fullName>
    </submittedName>
</protein>
<dbReference type="Pfam" id="PF00149">
    <property type="entry name" value="Metallophos"/>
    <property type="match status" value="1"/>
</dbReference>
<feature type="domain" description="Calcineurin-like phosphoesterase" evidence="5">
    <location>
        <begin position="8"/>
        <end position="207"/>
    </location>
</feature>
<dbReference type="CDD" id="cd07402">
    <property type="entry name" value="MPP_GpdQ"/>
    <property type="match status" value="1"/>
</dbReference>
<keyword evidence="7" id="KW-1185">Reference proteome</keyword>
<evidence type="ECO:0000259" key="5">
    <source>
        <dbReference type="Pfam" id="PF00149"/>
    </source>
</evidence>
<dbReference type="InterPro" id="IPR026575">
    <property type="entry name" value="GpdQ/CpdA-like"/>
</dbReference>
<dbReference type="InterPro" id="IPR029052">
    <property type="entry name" value="Metallo-depent_PP-like"/>
</dbReference>
<comment type="similarity">
    <text evidence="4">Belongs to the cyclic nucleotide phosphodiesterase class-III family.</text>
</comment>
<dbReference type="RefSeq" id="WP_162549320.1">
    <property type="nucleotide sequence ID" value="NZ_AP017372.2"/>
</dbReference>
<evidence type="ECO:0000256" key="3">
    <source>
        <dbReference type="ARBA" id="ARBA00023004"/>
    </source>
</evidence>
<evidence type="ECO:0000256" key="2">
    <source>
        <dbReference type="ARBA" id="ARBA00022801"/>
    </source>
</evidence>
<accession>A0A0X8X839</accession>
<keyword evidence="1" id="KW-0479">Metal-binding</keyword>